<dbReference type="PROSITE" id="PS00211">
    <property type="entry name" value="ABC_TRANSPORTER_1"/>
    <property type="match status" value="1"/>
</dbReference>
<keyword evidence="5" id="KW-0046">Antibiotic resistance</keyword>
<protein>
    <submittedName>
        <fullName evidence="7">Multidrug ABC transporter ATP-binding protein</fullName>
    </submittedName>
</protein>
<organism evidence="7 8">
    <name type="scientific">Arsenicicoccus piscis</name>
    <dbReference type="NCBI Taxonomy" id="673954"/>
    <lineage>
        <taxon>Bacteria</taxon>
        <taxon>Bacillati</taxon>
        <taxon>Actinomycetota</taxon>
        <taxon>Actinomycetes</taxon>
        <taxon>Micrococcales</taxon>
        <taxon>Intrasporangiaceae</taxon>
        <taxon>Arsenicicoccus</taxon>
    </lineage>
</organism>
<dbReference type="Proteomes" id="UP001157109">
    <property type="component" value="Unassembled WGS sequence"/>
</dbReference>
<dbReference type="PANTHER" id="PTHR42711">
    <property type="entry name" value="ABC TRANSPORTER ATP-BINDING PROTEIN"/>
    <property type="match status" value="1"/>
</dbReference>
<dbReference type="PANTHER" id="PTHR42711:SF16">
    <property type="entry name" value="ABC TRANSPORTER ATP-BINDING PROTEIN"/>
    <property type="match status" value="1"/>
</dbReference>
<proteinExistence type="predicted"/>
<reference evidence="8" key="1">
    <citation type="journal article" date="2019" name="Int. J. Syst. Evol. Microbiol.">
        <title>The Global Catalogue of Microorganisms (GCM) 10K type strain sequencing project: providing services to taxonomists for standard genome sequencing and annotation.</title>
        <authorList>
            <consortium name="The Broad Institute Genomics Platform"/>
            <consortium name="The Broad Institute Genome Sequencing Center for Infectious Disease"/>
            <person name="Wu L."/>
            <person name="Ma J."/>
        </authorList>
    </citation>
    <scope>NUCLEOTIDE SEQUENCE [LARGE SCALE GENOMIC DNA]</scope>
    <source>
        <strain evidence="8">NBRC 105830</strain>
    </source>
</reference>
<evidence type="ECO:0000313" key="7">
    <source>
        <dbReference type="EMBL" id="GMA19825.1"/>
    </source>
</evidence>
<keyword evidence="2" id="KW-0813">Transport</keyword>
<evidence type="ECO:0000256" key="1">
    <source>
        <dbReference type="ARBA" id="ARBA00004202"/>
    </source>
</evidence>
<dbReference type="SUPFAM" id="SSF52540">
    <property type="entry name" value="P-loop containing nucleoside triphosphate hydrolases"/>
    <property type="match status" value="1"/>
</dbReference>
<dbReference type="GO" id="GO:0005524">
    <property type="term" value="F:ATP binding"/>
    <property type="evidence" value="ECO:0007669"/>
    <property type="project" value="UniProtKB-KW"/>
</dbReference>
<dbReference type="PROSITE" id="PS50893">
    <property type="entry name" value="ABC_TRANSPORTER_2"/>
    <property type="match status" value="1"/>
</dbReference>
<keyword evidence="3" id="KW-0547">Nucleotide-binding</keyword>
<dbReference type="InterPro" id="IPR027417">
    <property type="entry name" value="P-loop_NTPase"/>
</dbReference>
<dbReference type="SMART" id="SM00382">
    <property type="entry name" value="AAA"/>
    <property type="match status" value="1"/>
</dbReference>
<name>A0ABQ6HN00_9MICO</name>
<evidence type="ECO:0000313" key="8">
    <source>
        <dbReference type="Proteomes" id="UP001157109"/>
    </source>
</evidence>
<evidence type="ECO:0000256" key="2">
    <source>
        <dbReference type="ARBA" id="ARBA00022448"/>
    </source>
</evidence>
<dbReference type="InterPro" id="IPR050763">
    <property type="entry name" value="ABC_transporter_ATP-binding"/>
</dbReference>
<dbReference type="InterPro" id="IPR003439">
    <property type="entry name" value="ABC_transporter-like_ATP-bd"/>
</dbReference>
<dbReference type="Gene3D" id="3.40.50.300">
    <property type="entry name" value="P-loop containing nucleotide triphosphate hydrolases"/>
    <property type="match status" value="1"/>
</dbReference>
<dbReference type="CDD" id="cd03230">
    <property type="entry name" value="ABC_DR_subfamily_A"/>
    <property type="match status" value="1"/>
</dbReference>
<keyword evidence="8" id="KW-1185">Reference proteome</keyword>
<evidence type="ECO:0000256" key="4">
    <source>
        <dbReference type="ARBA" id="ARBA00022840"/>
    </source>
</evidence>
<dbReference type="InterPro" id="IPR017871">
    <property type="entry name" value="ABC_transporter-like_CS"/>
</dbReference>
<dbReference type="EMBL" id="BSUJ01000001">
    <property type="protein sequence ID" value="GMA19825.1"/>
    <property type="molecule type" value="Genomic_DNA"/>
</dbReference>
<evidence type="ECO:0000256" key="3">
    <source>
        <dbReference type="ARBA" id="ARBA00022741"/>
    </source>
</evidence>
<sequence>MATRSMPGRGLGAEAEGMSLIHVSSLTKSYAGRTVVDHVDLDVDAGEIVGILGPNGAGKSTLVECLGGLRRRDSGEVRVDGFDPDQDPPGLRAILGMQLQEASLPRKTTPREVLDLYRSFYAAPRDTDELLDRFGLSAQADRRFEVLSGGQQQRLSVALALVGNPRIAILDELTTGLDPAARREIWDFLAELRRDGLTIVLVTHFMEEAQHLCDRVAILDDGRVTAFGSPDALASTAGGLQRIRFSPSRPLRDEETVALLELPDISEVVVDGDRVSVTGGEDAVGAVVTHLVARGIAVRGLRVEAPNLDDAYLSLTASPARTKESS</sequence>
<dbReference type="InterPro" id="IPR003593">
    <property type="entry name" value="AAA+_ATPase"/>
</dbReference>
<dbReference type="Pfam" id="PF00005">
    <property type="entry name" value="ABC_tran"/>
    <property type="match status" value="1"/>
</dbReference>
<gene>
    <name evidence="7" type="ORF">GCM10025862_18460</name>
</gene>
<keyword evidence="4 7" id="KW-0067">ATP-binding</keyword>
<accession>A0ABQ6HN00</accession>
<evidence type="ECO:0000259" key="6">
    <source>
        <dbReference type="PROSITE" id="PS50893"/>
    </source>
</evidence>
<comment type="subcellular location">
    <subcellularLocation>
        <location evidence="1">Cell membrane</location>
        <topology evidence="1">Peripheral membrane protein</topology>
    </subcellularLocation>
</comment>
<evidence type="ECO:0000256" key="5">
    <source>
        <dbReference type="ARBA" id="ARBA00023251"/>
    </source>
</evidence>
<feature type="domain" description="ABC transporter" evidence="6">
    <location>
        <begin position="21"/>
        <end position="246"/>
    </location>
</feature>
<comment type="caution">
    <text evidence="7">The sequence shown here is derived from an EMBL/GenBank/DDBJ whole genome shotgun (WGS) entry which is preliminary data.</text>
</comment>